<keyword evidence="1" id="KW-0472">Membrane</keyword>
<dbReference type="InterPro" id="IPR025711">
    <property type="entry name" value="PepSY"/>
</dbReference>
<dbReference type="Gene3D" id="3.10.450.40">
    <property type="match status" value="1"/>
</dbReference>
<dbReference type="RefSeq" id="WP_257031861.1">
    <property type="nucleotide sequence ID" value="NZ_JACCAU010000001.1"/>
</dbReference>
<name>A0A7Z0B3Z9_9BURK</name>
<keyword evidence="1" id="KW-0812">Transmembrane</keyword>
<gene>
    <name evidence="3" type="ORF">GGD41_006060</name>
</gene>
<protein>
    <recommendedName>
        <fullName evidence="2">PepSY domain-containing protein</fullName>
    </recommendedName>
</protein>
<evidence type="ECO:0000313" key="3">
    <source>
        <dbReference type="EMBL" id="NYH18832.1"/>
    </source>
</evidence>
<proteinExistence type="predicted"/>
<dbReference type="Pfam" id="PF03413">
    <property type="entry name" value="PepSY"/>
    <property type="match status" value="1"/>
</dbReference>
<feature type="transmembrane region" description="Helical" evidence="1">
    <location>
        <begin position="34"/>
        <end position="53"/>
    </location>
</feature>
<dbReference type="Proteomes" id="UP000572540">
    <property type="component" value="Unassembled WGS sequence"/>
</dbReference>
<keyword evidence="1" id="KW-1133">Transmembrane helix</keyword>
<feature type="domain" description="PepSY" evidence="2">
    <location>
        <begin position="64"/>
        <end position="121"/>
    </location>
</feature>
<sequence>MVHRVFTRYQCTLRSNWQHRIDINVTLEVGMRSFFGIGLACGFLVASVGAHAFSGEQLAKRAKVDIAEARSIALKAHPGKIFDEELEWEDGGTGLRYSFDIRTGRATQEVGVDAQDGTVLENKLEGPNPD</sequence>
<comment type="caution">
    <text evidence="3">The sequence shown here is derived from an EMBL/GenBank/DDBJ whole genome shotgun (WGS) entry which is preliminary data.</text>
</comment>
<accession>A0A7Z0B3Z9</accession>
<evidence type="ECO:0000259" key="2">
    <source>
        <dbReference type="Pfam" id="PF03413"/>
    </source>
</evidence>
<dbReference type="EMBL" id="JACCAU010000001">
    <property type="protein sequence ID" value="NYH18832.1"/>
    <property type="molecule type" value="Genomic_DNA"/>
</dbReference>
<dbReference type="AlphaFoldDB" id="A0A7Z0B3Z9"/>
<organism evidence="3 4">
    <name type="scientific">Paraburkholderia bryophila</name>
    <dbReference type="NCBI Taxonomy" id="420952"/>
    <lineage>
        <taxon>Bacteria</taxon>
        <taxon>Pseudomonadati</taxon>
        <taxon>Pseudomonadota</taxon>
        <taxon>Betaproteobacteria</taxon>
        <taxon>Burkholderiales</taxon>
        <taxon>Burkholderiaceae</taxon>
        <taxon>Paraburkholderia</taxon>
    </lineage>
</organism>
<reference evidence="3 4" key="1">
    <citation type="submission" date="2020-07" db="EMBL/GenBank/DDBJ databases">
        <title>Exploring microbial biodiversity for novel pathways involved in the catabolism of aromatic compounds derived from lignin.</title>
        <authorList>
            <person name="Elkins J."/>
        </authorList>
    </citation>
    <scope>NUCLEOTIDE SEQUENCE [LARGE SCALE GENOMIC DNA]</scope>
    <source>
        <strain evidence="3 4">H2C3B</strain>
    </source>
</reference>
<evidence type="ECO:0000313" key="4">
    <source>
        <dbReference type="Proteomes" id="UP000572540"/>
    </source>
</evidence>
<evidence type="ECO:0000256" key="1">
    <source>
        <dbReference type="SAM" id="Phobius"/>
    </source>
</evidence>